<dbReference type="Pfam" id="PF00754">
    <property type="entry name" value="F5_F8_type_C"/>
    <property type="match status" value="1"/>
</dbReference>
<dbReference type="InterPro" id="IPR000421">
    <property type="entry name" value="FA58C"/>
</dbReference>
<sequence>MSESTKIKKGDILIGLKTPENSDLIKDITEDGFLIQSNSNNLSIIGDQGKGALYGVVSLLEDYQGIRYLKEQAYTLTPSSDVSFPENIIQLENPSFKYRQTQAYSTHTDPIYKIWHRLEEPQEEFAAGYWVHTFNKLLPAAEYGEEHPEYYAFLNGQRHPGTVSQWCLTNDEVFDIVVNRIDSIFKANPDKHIISVSQNDSQIYCQCEKCKAIIDKEGTPAGPIIYFLNKLAQKYPDKEFSTLAYLFSVPAPKYIKPLPNVNIMLCDIDAYREVTLTENPSGQEFVKEMEAWSKITNNIYVWDYGINFDNYVAPFPNFHILQPNMKLFKKNGATRHFSQIAGSKGGDFSELRSYIVSKLLWNVNADVESIMKGFLKDFYGEAAAPYIYDYIKLREGALLGSQIPLWIYDTPVTHKEGMLNDQLMRRYNQLFDKAEDAVKNDPIYLARVREERLPLQYSELEIIRTRNDLDKSNLGEKVELFRNRAAEYGVVSLNERRNFIEDYCKQYIERNLPATKQSLALGADILFVDAPNKPYDEMKVALTDGLYGGATFNDGWVGWEGRDGEFIIDLGETKDIQSVETDFLHKLGSWVLLPKNIQVSTSIDNKKYTEMGSIEIPEDKDIEVKFVTFPIRSNQKVTARYIRIKVGTIGLCPTWHYGVGHPAWFFIDEVNVY</sequence>
<evidence type="ECO:0000259" key="2">
    <source>
        <dbReference type="Pfam" id="PF00754"/>
    </source>
</evidence>
<gene>
    <name evidence="3" type="ORF">Bcop_0796</name>
</gene>
<evidence type="ECO:0000256" key="1">
    <source>
        <dbReference type="ARBA" id="ARBA00022801"/>
    </source>
</evidence>
<dbReference type="GO" id="GO:0005975">
    <property type="term" value="P:carbohydrate metabolic process"/>
    <property type="evidence" value="ECO:0007669"/>
    <property type="project" value="UniProtKB-ARBA"/>
</dbReference>
<dbReference type="PANTHER" id="PTHR47406">
    <property type="entry name" value="COAGULATION FACTOR 5/8 TYPE, C-TERMINAL"/>
    <property type="match status" value="1"/>
</dbReference>
<dbReference type="InterPro" id="IPR032287">
    <property type="entry name" value="DUF4838"/>
</dbReference>
<feature type="domain" description="F5/8 type C" evidence="2">
    <location>
        <begin position="551"/>
        <end position="648"/>
    </location>
</feature>
<organism evidence="3 4">
    <name type="scientific">Bacteroides coprosuis DSM 18011</name>
    <dbReference type="NCBI Taxonomy" id="679937"/>
    <lineage>
        <taxon>Bacteria</taxon>
        <taxon>Pseudomonadati</taxon>
        <taxon>Bacteroidota</taxon>
        <taxon>Bacteroidia</taxon>
        <taxon>Bacteroidales</taxon>
        <taxon>Bacteroidaceae</taxon>
        <taxon>Bacteroides</taxon>
    </lineage>
</organism>
<dbReference type="STRING" id="679937.Bcop_0796"/>
<dbReference type="eggNOG" id="COG3525">
    <property type="taxonomic scope" value="Bacteria"/>
</dbReference>
<keyword evidence="4" id="KW-1185">Reference proteome</keyword>
<dbReference type="Pfam" id="PF16126">
    <property type="entry name" value="DUF4838"/>
    <property type="match status" value="1"/>
</dbReference>
<dbReference type="Gene3D" id="3.30.379.10">
    <property type="entry name" value="Chitobiase/beta-hexosaminidase domain 2-like"/>
    <property type="match status" value="1"/>
</dbReference>
<evidence type="ECO:0000313" key="4">
    <source>
        <dbReference type="Proteomes" id="UP000018439"/>
    </source>
</evidence>
<dbReference type="InterPro" id="IPR008979">
    <property type="entry name" value="Galactose-bd-like_sf"/>
</dbReference>
<reference evidence="3 4" key="1">
    <citation type="journal article" date="2011" name="Stand. Genomic Sci.">
        <title>Non-contiguous finished genome sequence of Bacteroides coprosuis type strain (PC139).</title>
        <authorList>
            <person name="Land M."/>
            <person name="Held B."/>
            <person name="Gronow S."/>
            <person name="Abt B."/>
            <person name="Lucas S."/>
            <person name="Del Rio T.G."/>
            <person name="Nolan M."/>
            <person name="Tice H."/>
            <person name="Cheng J.F."/>
            <person name="Pitluck S."/>
            <person name="Liolios K."/>
            <person name="Pagani I."/>
            <person name="Ivanova N."/>
            <person name="Mavromatis K."/>
            <person name="Mikhailova N."/>
            <person name="Pati A."/>
            <person name="Tapia R."/>
            <person name="Han C."/>
            <person name="Goodwin L."/>
            <person name="Chen A."/>
            <person name="Palaniappan K."/>
            <person name="Hauser L."/>
            <person name="Brambilla E.M."/>
            <person name="Rohde M."/>
            <person name="Goker M."/>
            <person name="Detter J.C."/>
            <person name="Woyke T."/>
            <person name="Bristow J."/>
            <person name="Eisen J.A."/>
            <person name="Markowitz V."/>
            <person name="Hugenholtz P."/>
            <person name="Kyrpides N.C."/>
            <person name="Klenk H.P."/>
            <person name="Lapidus A."/>
        </authorList>
    </citation>
    <scope>NUCLEOTIDE SEQUENCE [LARGE SCALE GENOMIC DNA]</scope>
    <source>
        <strain evidence="3 4">DSM 18011</strain>
    </source>
</reference>
<dbReference type="EMBL" id="CM001167">
    <property type="protein sequence ID" value="EGJ71011.1"/>
    <property type="molecule type" value="Genomic_DNA"/>
</dbReference>
<dbReference type="Gene3D" id="2.60.120.260">
    <property type="entry name" value="Galactose-binding domain-like"/>
    <property type="match status" value="1"/>
</dbReference>
<dbReference type="PANTHER" id="PTHR47406:SF2">
    <property type="entry name" value="ALPHA GLUCURONIDASE N-TERMINAL DOMAIN-CONTAINING PROTEIN"/>
    <property type="match status" value="1"/>
</dbReference>
<dbReference type="GO" id="GO:0016787">
    <property type="term" value="F:hydrolase activity"/>
    <property type="evidence" value="ECO:0007669"/>
    <property type="project" value="UniProtKB-KW"/>
</dbReference>
<dbReference type="AlphaFoldDB" id="F3ZT49"/>
<dbReference type="Proteomes" id="UP000018439">
    <property type="component" value="Chromosome"/>
</dbReference>
<protein>
    <submittedName>
        <fullName evidence="3">Coagulation factor 5/8 type domain protein</fullName>
    </submittedName>
</protein>
<dbReference type="SUPFAM" id="SSF55545">
    <property type="entry name" value="beta-N-acetylhexosaminidase-like domain"/>
    <property type="match status" value="1"/>
</dbReference>
<dbReference type="HOGENOM" id="CLU_019083_0_0_10"/>
<proteinExistence type="predicted"/>
<dbReference type="InterPro" id="IPR029018">
    <property type="entry name" value="Hex-like_dom2"/>
</dbReference>
<dbReference type="SUPFAM" id="SSF49785">
    <property type="entry name" value="Galactose-binding domain-like"/>
    <property type="match status" value="1"/>
</dbReference>
<keyword evidence="1" id="KW-0378">Hydrolase</keyword>
<accession>F3ZT49</accession>
<name>F3ZT49_9BACE</name>
<evidence type="ECO:0000313" key="3">
    <source>
        <dbReference type="EMBL" id="EGJ71011.1"/>
    </source>
</evidence>